<dbReference type="EMBL" id="VTUW01000034">
    <property type="protein sequence ID" value="KAA1183223.1"/>
    <property type="molecule type" value="Genomic_DNA"/>
</dbReference>
<dbReference type="Proteomes" id="UP000322184">
    <property type="component" value="Unassembled WGS sequence"/>
</dbReference>
<evidence type="ECO:0000313" key="2">
    <source>
        <dbReference type="Proteomes" id="UP000322184"/>
    </source>
</evidence>
<organism evidence="1 2">
    <name type="scientific">Photorhabdus heterorhabditis</name>
    <dbReference type="NCBI Taxonomy" id="880156"/>
    <lineage>
        <taxon>Bacteria</taxon>
        <taxon>Pseudomonadati</taxon>
        <taxon>Pseudomonadota</taxon>
        <taxon>Gammaproteobacteria</taxon>
        <taxon>Enterobacterales</taxon>
        <taxon>Morganellaceae</taxon>
        <taxon>Photorhabdus</taxon>
    </lineage>
</organism>
<protein>
    <submittedName>
        <fullName evidence="1">Uncharacterized protein</fullName>
    </submittedName>
</protein>
<evidence type="ECO:0000313" key="1">
    <source>
        <dbReference type="EMBL" id="KAA1183223.1"/>
    </source>
</evidence>
<dbReference type="AlphaFoldDB" id="A0A5B0W8G7"/>
<gene>
    <name evidence="1" type="ORF">F0L16_16115</name>
</gene>
<accession>A0A5B0W8G7</accession>
<comment type="caution">
    <text evidence="1">The sequence shown here is derived from an EMBL/GenBank/DDBJ whole genome shotgun (WGS) entry which is preliminary data.</text>
</comment>
<name>A0A5B0W8G7_9GAMM</name>
<sequence>MKILCIISITSTLLSIPLSYTLHPSSYCFVGCVHLPRSQSYLCSRGFVPLPSRSILKSIGYNK</sequence>
<proteinExistence type="predicted"/>
<reference evidence="1 2" key="1">
    <citation type="submission" date="2019-09" db="EMBL/GenBank/DDBJ databases">
        <title>Whole genome sequence of Photorhabdus heterorhabditis strain ETL (Enterobacteriales: Enterobacteriaceae) a bacterial symbiont of Heterorhabditis zealandica strain ETL (Rhabditida: Heterorhabditidae).</title>
        <authorList>
            <person name="Lulamba T.E."/>
            <person name="Serepa-Dlamini M.H."/>
        </authorList>
    </citation>
    <scope>NUCLEOTIDE SEQUENCE [LARGE SCALE GENOMIC DNA]</scope>
    <source>
        <strain evidence="1 2">ETL</strain>
    </source>
</reference>